<accession>A0A380WAP2</accession>
<proteinExistence type="predicted"/>
<protein>
    <submittedName>
        <fullName evidence="1">Uncharacterized protein</fullName>
    </submittedName>
</protein>
<name>A0A380WAP2_AFIFE</name>
<evidence type="ECO:0000313" key="1">
    <source>
        <dbReference type="EMBL" id="SUU86058.1"/>
    </source>
</evidence>
<dbReference type="Proteomes" id="UP000254343">
    <property type="component" value="Unassembled WGS sequence"/>
</dbReference>
<sequence length="89" mass="9508">MAKNLVEIIKANPCCVAIVDNDCWSLHKVNPDEFDGDDDDYDDWMDANELANDSNIEPLGDGGYGSGNCYGGDLLQALAAIVGIKVTSV</sequence>
<evidence type="ECO:0000313" key="2">
    <source>
        <dbReference type="Proteomes" id="UP000254343"/>
    </source>
</evidence>
<gene>
    <name evidence="1" type="ORF">NCTC12722_03279</name>
</gene>
<organism evidence="1 2">
    <name type="scientific">Afipia felis</name>
    <name type="common">Cat scratch disease bacillus</name>
    <dbReference type="NCBI Taxonomy" id="1035"/>
    <lineage>
        <taxon>Bacteria</taxon>
        <taxon>Pseudomonadati</taxon>
        <taxon>Pseudomonadota</taxon>
        <taxon>Alphaproteobacteria</taxon>
        <taxon>Hyphomicrobiales</taxon>
        <taxon>Nitrobacteraceae</taxon>
        <taxon>Afipia</taxon>
    </lineage>
</organism>
<dbReference type="AlphaFoldDB" id="A0A380WAP2"/>
<dbReference type="EMBL" id="UIGB01000001">
    <property type="protein sequence ID" value="SUU86058.1"/>
    <property type="molecule type" value="Genomic_DNA"/>
</dbReference>
<reference evidence="1 2" key="1">
    <citation type="submission" date="2018-06" db="EMBL/GenBank/DDBJ databases">
        <authorList>
            <consortium name="Pathogen Informatics"/>
            <person name="Doyle S."/>
        </authorList>
    </citation>
    <scope>NUCLEOTIDE SEQUENCE [LARGE SCALE GENOMIC DNA]</scope>
    <source>
        <strain evidence="1 2">NCTC12722</strain>
    </source>
</reference>